<feature type="region of interest" description="Disordered" evidence="1">
    <location>
        <begin position="64"/>
        <end position="91"/>
    </location>
</feature>
<dbReference type="InterPro" id="IPR032623">
    <property type="entry name" value="FecR_N"/>
</dbReference>
<reference evidence="5" key="1">
    <citation type="submission" date="2019-06" db="EMBL/GenBank/DDBJ databases">
        <authorList>
            <person name="Murdoch R.W."/>
            <person name="Fathepure B."/>
        </authorList>
    </citation>
    <scope>NUCLEOTIDE SEQUENCE</scope>
</reference>
<dbReference type="InterPro" id="IPR012373">
    <property type="entry name" value="Ferrdict_sens_TM"/>
</dbReference>
<keyword evidence="2" id="KW-1133">Transmembrane helix</keyword>
<evidence type="ECO:0000259" key="3">
    <source>
        <dbReference type="Pfam" id="PF04773"/>
    </source>
</evidence>
<dbReference type="PANTHER" id="PTHR30273:SF2">
    <property type="entry name" value="PROTEIN FECR"/>
    <property type="match status" value="1"/>
</dbReference>
<sequence>MSRPSPTEQQEAAVEWLLRLDDADETERRAFAAWLVADPRNREAWEQVLHAWQQTGVHFAAPDAAEAPSTTHTSTATSQEIHRPGRRPRRRHTRLMTGAGMAVAAAVALAVALPAVFLRMEADYRTGTGEIREVALPDGSTLHLAPQSAVATDFSGTRRRIDLLRGATYLEVRSDAGRPFTVDADDVEVTVTGTRFGVRLSDRAIAVGVRSGHVRVRDTRNATPGVALGRGERLTVRRTDRAQQRTGVPPEAVGLWTDGRLYVDGATVGAAIDRLRPYLPGWTVLAASGLETRRITGTYDLTAPESALRAVVGPHSGTIHHVSPWLRLVTGPEDTATTGGEK</sequence>
<dbReference type="GO" id="GO:0016989">
    <property type="term" value="F:sigma factor antagonist activity"/>
    <property type="evidence" value="ECO:0007669"/>
    <property type="project" value="TreeGrafter"/>
</dbReference>
<feature type="compositionally biased region" description="Low complexity" evidence="1">
    <location>
        <begin position="64"/>
        <end position="78"/>
    </location>
</feature>
<dbReference type="AlphaFoldDB" id="A0A5B8RE57"/>
<keyword evidence="2" id="KW-0812">Transmembrane</keyword>
<dbReference type="Gene3D" id="2.60.120.1440">
    <property type="match status" value="1"/>
</dbReference>
<proteinExistence type="predicted"/>
<feature type="transmembrane region" description="Helical" evidence="2">
    <location>
        <begin position="95"/>
        <end position="118"/>
    </location>
</feature>
<feature type="domain" description="FecR N-terminal" evidence="4">
    <location>
        <begin position="11"/>
        <end position="48"/>
    </location>
</feature>
<dbReference type="Pfam" id="PF04773">
    <property type="entry name" value="FecR"/>
    <property type="match status" value="1"/>
</dbReference>
<dbReference type="PANTHER" id="PTHR30273">
    <property type="entry name" value="PERIPLASMIC SIGNAL SENSOR AND SIGMA FACTOR ACTIVATOR FECR-RELATED"/>
    <property type="match status" value="1"/>
</dbReference>
<dbReference type="PIRSF" id="PIRSF018266">
    <property type="entry name" value="FecR"/>
    <property type="match status" value="1"/>
</dbReference>
<organism evidence="5">
    <name type="scientific">uncultured organism</name>
    <dbReference type="NCBI Taxonomy" id="155900"/>
    <lineage>
        <taxon>unclassified sequences</taxon>
        <taxon>environmental samples</taxon>
    </lineage>
</organism>
<dbReference type="EMBL" id="MN079109">
    <property type="protein sequence ID" value="QEA05742.1"/>
    <property type="molecule type" value="Genomic_DNA"/>
</dbReference>
<evidence type="ECO:0000256" key="1">
    <source>
        <dbReference type="SAM" id="MobiDB-lite"/>
    </source>
</evidence>
<feature type="domain" description="FecR protein" evidence="3">
    <location>
        <begin position="123"/>
        <end position="215"/>
    </location>
</feature>
<dbReference type="InterPro" id="IPR006860">
    <property type="entry name" value="FecR"/>
</dbReference>
<dbReference type="Pfam" id="PF16220">
    <property type="entry name" value="DUF4880"/>
    <property type="match status" value="1"/>
</dbReference>
<evidence type="ECO:0008006" key="6">
    <source>
        <dbReference type="Google" id="ProtNLM"/>
    </source>
</evidence>
<evidence type="ECO:0000259" key="4">
    <source>
        <dbReference type="Pfam" id="PF16220"/>
    </source>
</evidence>
<accession>A0A5B8RE57</accession>
<protein>
    <recommendedName>
        <fullName evidence="6">Protein FecR</fullName>
    </recommendedName>
</protein>
<evidence type="ECO:0000256" key="2">
    <source>
        <dbReference type="SAM" id="Phobius"/>
    </source>
</evidence>
<gene>
    <name evidence="5" type="ORF">KBTEX_02066</name>
</gene>
<name>A0A5B8RE57_9ZZZZ</name>
<evidence type="ECO:0000313" key="5">
    <source>
        <dbReference type="EMBL" id="QEA05742.1"/>
    </source>
</evidence>
<keyword evidence="2" id="KW-0472">Membrane</keyword>